<dbReference type="Pfam" id="PF01951">
    <property type="entry name" value="Archease"/>
    <property type="match status" value="1"/>
</dbReference>
<evidence type="ECO:0000256" key="2">
    <source>
        <dbReference type="ARBA" id="ARBA00022694"/>
    </source>
</evidence>
<comment type="similarity">
    <text evidence="1">Belongs to the archease family.</text>
</comment>
<name>A0A7S4FB80_CHRCT</name>
<dbReference type="AlphaFoldDB" id="A0A7S4FB80"/>
<proteinExistence type="inferred from homology"/>
<feature type="region of interest" description="Disordered" evidence="5">
    <location>
        <begin position="1"/>
        <end position="24"/>
    </location>
</feature>
<gene>
    <name evidence="7" type="ORF">PCAR00345_LOCUS38690</name>
</gene>
<dbReference type="InterPro" id="IPR002804">
    <property type="entry name" value="Archease"/>
</dbReference>
<dbReference type="EMBL" id="HBIZ01062484">
    <property type="protein sequence ID" value="CAE0785982.1"/>
    <property type="molecule type" value="Transcribed_RNA"/>
</dbReference>
<dbReference type="PANTHER" id="PTHR12682">
    <property type="entry name" value="ARCHEASE"/>
    <property type="match status" value="1"/>
</dbReference>
<keyword evidence="4" id="KW-0106">Calcium</keyword>
<dbReference type="InterPro" id="IPR036820">
    <property type="entry name" value="Archease_dom_sf"/>
</dbReference>
<sequence length="303" mass="32953">MDQSACKALPQRSNRRGRAGGKKQTEALYACEPCPADALATENTAGTAVATNVAMEHQNMLLAALSISDCAAADQACESVPSVINPEGALQQGLQSSQESQPHANGQNYVQNEVQSQTQSSMRAEVGQVGHGPAQGTGQADGDCSPAQLPTTPDDWLTVDQRVCYEYLEHTADVQLHAWGDSLERAFEQMVLCVMGVLTDLHTVDVDGAQTREVNAEGHDLHSLLYNFLDEWLFQFHSDLFVCRRVRVLSLDRARMTISSIGAGETFSLHKHPQGTEVKAVTYSAMRITETPKRSDLLVIVDI</sequence>
<protein>
    <recommendedName>
        <fullName evidence="6">Archease domain-containing protein</fullName>
    </recommendedName>
</protein>
<dbReference type="GO" id="GO:0006388">
    <property type="term" value="P:tRNA splicing, via endonucleolytic cleavage and ligation"/>
    <property type="evidence" value="ECO:0007669"/>
    <property type="project" value="TreeGrafter"/>
</dbReference>
<keyword evidence="2" id="KW-0819">tRNA processing</keyword>
<dbReference type="PANTHER" id="PTHR12682:SF11">
    <property type="entry name" value="PROTEIN ARCHEASE"/>
    <property type="match status" value="1"/>
</dbReference>
<evidence type="ECO:0000256" key="3">
    <source>
        <dbReference type="ARBA" id="ARBA00022723"/>
    </source>
</evidence>
<evidence type="ECO:0000313" key="7">
    <source>
        <dbReference type="EMBL" id="CAE0785982.1"/>
    </source>
</evidence>
<dbReference type="SUPFAM" id="SSF69819">
    <property type="entry name" value="MTH1598-like"/>
    <property type="match status" value="1"/>
</dbReference>
<dbReference type="GO" id="GO:0046872">
    <property type="term" value="F:metal ion binding"/>
    <property type="evidence" value="ECO:0007669"/>
    <property type="project" value="UniProtKB-KW"/>
</dbReference>
<evidence type="ECO:0000259" key="6">
    <source>
        <dbReference type="Pfam" id="PF01951"/>
    </source>
</evidence>
<dbReference type="GO" id="GO:0072669">
    <property type="term" value="C:tRNA-splicing ligase complex"/>
    <property type="evidence" value="ECO:0007669"/>
    <property type="project" value="TreeGrafter"/>
</dbReference>
<evidence type="ECO:0000256" key="4">
    <source>
        <dbReference type="ARBA" id="ARBA00022837"/>
    </source>
</evidence>
<dbReference type="FunFam" id="3.55.10.10:FF:000001">
    <property type="entry name" value="protein archease isoform X1"/>
    <property type="match status" value="1"/>
</dbReference>
<organism evidence="7">
    <name type="scientific">Chrysotila carterae</name>
    <name type="common">Marine alga</name>
    <name type="synonym">Syracosphaera carterae</name>
    <dbReference type="NCBI Taxonomy" id="13221"/>
    <lineage>
        <taxon>Eukaryota</taxon>
        <taxon>Haptista</taxon>
        <taxon>Haptophyta</taxon>
        <taxon>Prymnesiophyceae</taxon>
        <taxon>Isochrysidales</taxon>
        <taxon>Isochrysidaceae</taxon>
        <taxon>Chrysotila</taxon>
    </lineage>
</organism>
<dbReference type="Gene3D" id="3.55.10.10">
    <property type="entry name" value="Archease domain"/>
    <property type="match status" value="1"/>
</dbReference>
<keyword evidence="3" id="KW-0479">Metal-binding</keyword>
<evidence type="ECO:0000256" key="1">
    <source>
        <dbReference type="ARBA" id="ARBA00007963"/>
    </source>
</evidence>
<accession>A0A7S4FB80</accession>
<reference evidence="7" key="1">
    <citation type="submission" date="2021-01" db="EMBL/GenBank/DDBJ databases">
        <authorList>
            <person name="Corre E."/>
            <person name="Pelletier E."/>
            <person name="Niang G."/>
            <person name="Scheremetjew M."/>
            <person name="Finn R."/>
            <person name="Kale V."/>
            <person name="Holt S."/>
            <person name="Cochrane G."/>
            <person name="Meng A."/>
            <person name="Brown T."/>
            <person name="Cohen L."/>
        </authorList>
    </citation>
    <scope>NUCLEOTIDE SEQUENCE</scope>
    <source>
        <strain evidence="7">CCMP645</strain>
    </source>
</reference>
<dbReference type="InterPro" id="IPR023572">
    <property type="entry name" value="Archease_dom"/>
</dbReference>
<feature type="compositionally biased region" description="Polar residues" evidence="5">
    <location>
        <begin position="113"/>
        <end position="122"/>
    </location>
</feature>
<feature type="region of interest" description="Disordered" evidence="5">
    <location>
        <begin position="113"/>
        <end position="152"/>
    </location>
</feature>
<evidence type="ECO:0000256" key="5">
    <source>
        <dbReference type="SAM" id="MobiDB-lite"/>
    </source>
</evidence>
<feature type="domain" description="Archease" evidence="6">
    <location>
        <begin position="165"/>
        <end position="303"/>
    </location>
</feature>